<sequence length="534" mass="56712">MNSPKTDAAPVPQDDPTADPVRWRILFVLIITIFMTLVGVSIVNVALPSIRIGLDASQSDLQWVLSGYALTFGVVLVGAGRAGDIMGRGGLFLIGVGIFTVSSIAAGLAPNAEWLNAARFAQGVGSGLLNPQGLGMIQHYFRGDARGRAFGYFGTAVGVSVAIGPVLGGLLIELGGPELGWRLTFLVNVPIGAAALILGLRWFPRPLIIRLPRTGSGLRSLDPVGALLLALAVLAILFPFVEHSGSALIWLLLPVGLGLVWAWVWWERRYLRLGLSPMVDLKIFSTRSYSHGITIMTLYFMGVTSVWVLVALYVQEGGGKSALESGFFGIPAALLSASAAYWAGSRVMRLGRKVVIWGLTLALVGLGLSIGVVLLHEAGLVSIWWLMASLAFVGMAQGSVISPNQTLTLADVPLDYAGSSGAIMQTGQRIGTAVGIAVITAASFYTLAATSWAMAMVTGFGLIAAVVFAALLVAIKDQRDRARLRRRAHPAHSKMPAQTLRRHFDPHSADRLRSPGSRAADSPAPARRARSRWG</sequence>
<feature type="domain" description="Major facilitator superfamily (MFS) profile" evidence="7">
    <location>
        <begin position="25"/>
        <end position="482"/>
    </location>
</feature>
<feature type="transmembrane region" description="Helical" evidence="6">
    <location>
        <begin position="355"/>
        <end position="376"/>
    </location>
</feature>
<protein>
    <submittedName>
        <fullName evidence="8">Predicted arabinose efflux permease, MFS family</fullName>
    </submittedName>
</protein>
<dbReference type="SUPFAM" id="SSF103473">
    <property type="entry name" value="MFS general substrate transporter"/>
    <property type="match status" value="1"/>
</dbReference>
<dbReference type="Gene3D" id="1.20.1720.10">
    <property type="entry name" value="Multidrug resistance protein D"/>
    <property type="match status" value="1"/>
</dbReference>
<organism evidence="8 9">
    <name type="scientific">Roseovarius nanhaiticus</name>
    <dbReference type="NCBI Taxonomy" id="573024"/>
    <lineage>
        <taxon>Bacteria</taxon>
        <taxon>Pseudomonadati</taxon>
        <taxon>Pseudomonadota</taxon>
        <taxon>Alphaproteobacteria</taxon>
        <taxon>Rhodobacterales</taxon>
        <taxon>Roseobacteraceae</taxon>
        <taxon>Roseovarius</taxon>
    </lineage>
</organism>
<keyword evidence="3 6" id="KW-1133">Transmembrane helix</keyword>
<evidence type="ECO:0000256" key="5">
    <source>
        <dbReference type="SAM" id="MobiDB-lite"/>
    </source>
</evidence>
<evidence type="ECO:0000259" key="7">
    <source>
        <dbReference type="PROSITE" id="PS50850"/>
    </source>
</evidence>
<dbReference type="AlphaFoldDB" id="A0A1N7FSC9"/>
<dbReference type="Proteomes" id="UP000186019">
    <property type="component" value="Unassembled WGS sequence"/>
</dbReference>
<evidence type="ECO:0000256" key="4">
    <source>
        <dbReference type="ARBA" id="ARBA00023136"/>
    </source>
</evidence>
<feature type="transmembrane region" description="Helical" evidence="6">
    <location>
        <begin position="149"/>
        <end position="171"/>
    </location>
</feature>
<feature type="transmembrane region" description="Helical" evidence="6">
    <location>
        <begin position="25"/>
        <end position="49"/>
    </location>
</feature>
<dbReference type="InterPro" id="IPR011701">
    <property type="entry name" value="MFS"/>
</dbReference>
<keyword evidence="4 6" id="KW-0472">Membrane</keyword>
<dbReference type="Pfam" id="PF07690">
    <property type="entry name" value="MFS_1"/>
    <property type="match status" value="1"/>
</dbReference>
<feature type="transmembrane region" description="Helical" evidence="6">
    <location>
        <begin position="292"/>
        <end position="314"/>
    </location>
</feature>
<feature type="compositionally biased region" description="Basic and acidic residues" evidence="5">
    <location>
        <begin position="502"/>
        <end position="513"/>
    </location>
</feature>
<evidence type="ECO:0000313" key="8">
    <source>
        <dbReference type="EMBL" id="SIS03248.1"/>
    </source>
</evidence>
<feature type="transmembrane region" description="Helical" evidence="6">
    <location>
        <begin position="91"/>
        <end position="109"/>
    </location>
</feature>
<accession>A0A1N7FSC9</accession>
<proteinExistence type="predicted"/>
<evidence type="ECO:0000256" key="1">
    <source>
        <dbReference type="ARBA" id="ARBA00004141"/>
    </source>
</evidence>
<dbReference type="Gene3D" id="1.20.1250.20">
    <property type="entry name" value="MFS general substrate transporter like domains"/>
    <property type="match status" value="1"/>
</dbReference>
<dbReference type="RefSeq" id="WP_083686997.1">
    <property type="nucleotide sequence ID" value="NZ_FOAC01000001.1"/>
</dbReference>
<reference evidence="8 9" key="1">
    <citation type="submission" date="2017-01" db="EMBL/GenBank/DDBJ databases">
        <authorList>
            <person name="Mah S.A."/>
            <person name="Swanson W.J."/>
            <person name="Moy G.W."/>
            <person name="Vacquier V.D."/>
        </authorList>
    </citation>
    <scope>NUCLEOTIDE SEQUENCE [LARGE SCALE GENOMIC DNA]</scope>
    <source>
        <strain evidence="8 9">DSM 29590</strain>
    </source>
</reference>
<feature type="transmembrane region" description="Helical" evidence="6">
    <location>
        <begin position="430"/>
        <end position="448"/>
    </location>
</feature>
<evidence type="ECO:0000256" key="6">
    <source>
        <dbReference type="SAM" id="Phobius"/>
    </source>
</evidence>
<feature type="transmembrane region" description="Helical" evidence="6">
    <location>
        <begin position="382"/>
        <end position="401"/>
    </location>
</feature>
<evidence type="ECO:0000313" key="9">
    <source>
        <dbReference type="Proteomes" id="UP000186019"/>
    </source>
</evidence>
<dbReference type="CDD" id="cd17321">
    <property type="entry name" value="MFS_MMR_MDR_like"/>
    <property type="match status" value="1"/>
</dbReference>
<dbReference type="GO" id="GO:0016020">
    <property type="term" value="C:membrane"/>
    <property type="evidence" value="ECO:0007669"/>
    <property type="project" value="UniProtKB-SubCell"/>
</dbReference>
<keyword evidence="2 6" id="KW-0812">Transmembrane</keyword>
<feature type="transmembrane region" description="Helical" evidence="6">
    <location>
        <begin position="247"/>
        <end position="266"/>
    </location>
</feature>
<feature type="transmembrane region" description="Helical" evidence="6">
    <location>
        <begin position="454"/>
        <end position="475"/>
    </location>
</feature>
<keyword evidence="9" id="KW-1185">Reference proteome</keyword>
<dbReference type="PANTHER" id="PTHR42718:SF39">
    <property type="entry name" value="ACTINORHODIN TRANSPORTER-RELATED"/>
    <property type="match status" value="1"/>
</dbReference>
<dbReference type="STRING" id="573024.SAMN05216208_0809"/>
<dbReference type="OrthoDB" id="2414439at2"/>
<dbReference type="InterPro" id="IPR036259">
    <property type="entry name" value="MFS_trans_sf"/>
</dbReference>
<feature type="transmembrane region" description="Helical" evidence="6">
    <location>
        <begin position="61"/>
        <end position="79"/>
    </location>
</feature>
<feature type="compositionally biased region" description="Low complexity" evidence="5">
    <location>
        <begin position="514"/>
        <end position="526"/>
    </location>
</feature>
<evidence type="ECO:0000256" key="2">
    <source>
        <dbReference type="ARBA" id="ARBA00022692"/>
    </source>
</evidence>
<gene>
    <name evidence="8" type="ORF">SAMN05421666_1327</name>
</gene>
<feature type="transmembrane region" description="Helical" evidence="6">
    <location>
        <begin position="183"/>
        <end position="203"/>
    </location>
</feature>
<feature type="transmembrane region" description="Helical" evidence="6">
    <location>
        <begin position="224"/>
        <end position="241"/>
    </location>
</feature>
<name>A0A1N7FSC9_9RHOB</name>
<dbReference type="InterPro" id="IPR020846">
    <property type="entry name" value="MFS_dom"/>
</dbReference>
<dbReference type="PROSITE" id="PS50850">
    <property type="entry name" value="MFS"/>
    <property type="match status" value="1"/>
</dbReference>
<comment type="subcellular location">
    <subcellularLocation>
        <location evidence="1">Membrane</location>
        <topology evidence="1">Multi-pass membrane protein</topology>
    </subcellularLocation>
</comment>
<dbReference type="EMBL" id="FTNV01000001">
    <property type="protein sequence ID" value="SIS03248.1"/>
    <property type="molecule type" value="Genomic_DNA"/>
</dbReference>
<dbReference type="GO" id="GO:0022857">
    <property type="term" value="F:transmembrane transporter activity"/>
    <property type="evidence" value="ECO:0007669"/>
    <property type="project" value="InterPro"/>
</dbReference>
<feature type="region of interest" description="Disordered" evidence="5">
    <location>
        <begin position="484"/>
        <end position="534"/>
    </location>
</feature>
<evidence type="ECO:0000256" key="3">
    <source>
        <dbReference type="ARBA" id="ARBA00022989"/>
    </source>
</evidence>
<feature type="transmembrane region" description="Helical" evidence="6">
    <location>
        <begin position="326"/>
        <end position="343"/>
    </location>
</feature>
<dbReference type="PANTHER" id="PTHR42718">
    <property type="entry name" value="MAJOR FACILITATOR SUPERFAMILY MULTIDRUG TRANSPORTER MFSC"/>
    <property type="match status" value="1"/>
</dbReference>
<dbReference type="PRINTS" id="PR01036">
    <property type="entry name" value="TCRTETB"/>
</dbReference>